<sequence>MSRDFLKEIVKPQFPNIDIVAIHGLNAWKNPNPAEHTWTAEGKLWLRDYLPQTAPNARVLLAGYNSNAALGTTTLDIRGQANNLLNRLDAMRKEDPDRPLIFICHSMGGLVVKQAIITASSDNNYKKIVSSTYGIVFFGTPHNGGNHAGIGSVAAKIARAVLGNPNSGFMEVLQSRSYALDNITESFRPFLEDFQFISFYETKNFRHTRDVSLYRYHTLNPLELTHLLTLTQLIVPKKSAVLGLAPEREKQIGLAADHSGICKFSSPSDPMYQQVSDNITTMIDEAI</sequence>
<dbReference type="PANTHER" id="PTHR48182">
    <property type="entry name" value="PROTEIN SERAC1"/>
    <property type="match status" value="1"/>
</dbReference>
<dbReference type="GO" id="GO:0005739">
    <property type="term" value="C:mitochondrion"/>
    <property type="evidence" value="ECO:0007669"/>
    <property type="project" value="UniProtKB-SubCell"/>
</dbReference>
<evidence type="ECO:0000256" key="1">
    <source>
        <dbReference type="ARBA" id="ARBA00004173"/>
    </source>
</evidence>
<keyword evidence="7" id="KW-0472">Membrane</keyword>
<evidence type="ECO:0000256" key="4">
    <source>
        <dbReference type="ARBA" id="ARBA00007920"/>
    </source>
</evidence>
<gene>
    <name evidence="9" type="ORF">B0T17DRAFT_307871</name>
</gene>
<organism evidence="9 10">
    <name type="scientific">Bombardia bombarda</name>
    <dbReference type="NCBI Taxonomy" id="252184"/>
    <lineage>
        <taxon>Eukaryota</taxon>
        <taxon>Fungi</taxon>
        <taxon>Dikarya</taxon>
        <taxon>Ascomycota</taxon>
        <taxon>Pezizomycotina</taxon>
        <taxon>Sordariomycetes</taxon>
        <taxon>Sordariomycetidae</taxon>
        <taxon>Sordariales</taxon>
        <taxon>Lasiosphaeriaceae</taxon>
        <taxon>Bombardia</taxon>
    </lineage>
</organism>
<dbReference type="InterPro" id="IPR007751">
    <property type="entry name" value="DUF676_lipase-like"/>
</dbReference>
<dbReference type="GO" id="GO:0005783">
    <property type="term" value="C:endoplasmic reticulum"/>
    <property type="evidence" value="ECO:0007669"/>
    <property type="project" value="UniProtKB-SubCell"/>
</dbReference>
<feature type="domain" description="DUF676" evidence="8">
    <location>
        <begin position="20"/>
        <end position="143"/>
    </location>
</feature>
<dbReference type="PANTHER" id="PTHR48182:SF2">
    <property type="entry name" value="PROTEIN SERAC1"/>
    <property type="match status" value="1"/>
</dbReference>
<evidence type="ECO:0000313" key="9">
    <source>
        <dbReference type="EMBL" id="KAK0621967.1"/>
    </source>
</evidence>
<dbReference type="Proteomes" id="UP001174934">
    <property type="component" value="Unassembled WGS sequence"/>
</dbReference>
<comment type="caution">
    <text evidence="9">The sequence shown here is derived from an EMBL/GenBank/DDBJ whole genome shotgun (WGS) entry which is preliminary data.</text>
</comment>
<evidence type="ECO:0000256" key="5">
    <source>
        <dbReference type="ARBA" id="ARBA00022824"/>
    </source>
</evidence>
<evidence type="ECO:0000259" key="8">
    <source>
        <dbReference type="Pfam" id="PF05057"/>
    </source>
</evidence>
<name>A0AA40C1X4_9PEZI</name>
<evidence type="ECO:0000256" key="2">
    <source>
        <dbReference type="ARBA" id="ARBA00004240"/>
    </source>
</evidence>
<accession>A0AA40C1X4</accession>
<dbReference type="AlphaFoldDB" id="A0AA40C1X4"/>
<keyword evidence="5" id="KW-0256">Endoplasmic reticulum</keyword>
<keyword evidence="10" id="KW-1185">Reference proteome</keyword>
<dbReference type="SUPFAM" id="SSF53474">
    <property type="entry name" value="alpha/beta-Hydrolases"/>
    <property type="match status" value="1"/>
</dbReference>
<evidence type="ECO:0000256" key="7">
    <source>
        <dbReference type="ARBA" id="ARBA00023136"/>
    </source>
</evidence>
<evidence type="ECO:0000256" key="6">
    <source>
        <dbReference type="ARBA" id="ARBA00023128"/>
    </source>
</evidence>
<protein>
    <recommendedName>
        <fullName evidence="8">DUF676 domain-containing protein</fullName>
    </recommendedName>
</protein>
<evidence type="ECO:0000256" key="3">
    <source>
        <dbReference type="ARBA" id="ARBA00004370"/>
    </source>
</evidence>
<dbReference type="GO" id="GO:0016020">
    <property type="term" value="C:membrane"/>
    <property type="evidence" value="ECO:0007669"/>
    <property type="project" value="UniProtKB-SubCell"/>
</dbReference>
<comment type="similarity">
    <text evidence="4">Belongs to the putative lipase ROG1 family.</text>
</comment>
<dbReference type="Gene3D" id="3.40.50.1820">
    <property type="entry name" value="alpha/beta hydrolase"/>
    <property type="match status" value="1"/>
</dbReference>
<dbReference type="EMBL" id="JAULSR010000004">
    <property type="protein sequence ID" value="KAK0621967.1"/>
    <property type="molecule type" value="Genomic_DNA"/>
</dbReference>
<keyword evidence="6" id="KW-0496">Mitochondrion</keyword>
<reference evidence="9" key="1">
    <citation type="submission" date="2023-06" db="EMBL/GenBank/DDBJ databases">
        <title>Genome-scale phylogeny and comparative genomics of the fungal order Sordariales.</title>
        <authorList>
            <consortium name="Lawrence Berkeley National Laboratory"/>
            <person name="Hensen N."/>
            <person name="Bonometti L."/>
            <person name="Westerberg I."/>
            <person name="Brannstrom I.O."/>
            <person name="Guillou S."/>
            <person name="Cros-Aarteil S."/>
            <person name="Calhoun S."/>
            <person name="Haridas S."/>
            <person name="Kuo A."/>
            <person name="Mondo S."/>
            <person name="Pangilinan J."/>
            <person name="Riley R."/>
            <person name="LaButti K."/>
            <person name="Andreopoulos B."/>
            <person name="Lipzen A."/>
            <person name="Chen C."/>
            <person name="Yanf M."/>
            <person name="Daum C."/>
            <person name="Ng V."/>
            <person name="Clum A."/>
            <person name="Steindorff A."/>
            <person name="Ohm R."/>
            <person name="Martin F."/>
            <person name="Silar P."/>
            <person name="Natvig D."/>
            <person name="Lalanne C."/>
            <person name="Gautier V."/>
            <person name="Ament-velasquez S.L."/>
            <person name="Kruys A."/>
            <person name="Hutchinson M.I."/>
            <person name="Powell A.J."/>
            <person name="Barry K."/>
            <person name="Miller A.N."/>
            <person name="Grigoriev I.V."/>
            <person name="Debuchy R."/>
            <person name="Gladieux P."/>
            <person name="Thoren M.H."/>
            <person name="Johannesson H."/>
        </authorList>
    </citation>
    <scope>NUCLEOTIDE SEQUENCE</scope>
    <source>
        <strain evidence="9">SMH3391-2</strain>
    </source>
</reference>
<dbReference type="InterPro" id="IPR029058">
    <property type="entry name" value="AB_hydrolase_fold"/>
</dbReference>
<dbReference type="InterPro" id="IPR052374">
    <property type="entry name" value="SERAC1"/>
</dbReference>
<proteinExistence type="inferred from homology"/>
<comment type="subcellular location">
    <subcellularLocation>
        <location evidence="2">Endoplasmic reticulum</location>
    </subcellularLocation>
    <subcellularLocation>
        <location evidence="3">Membrane</location>
    </subcellularLocation>
    <subcellularLocation>
        <location evidence="1">Mitochondrion</location>
    </subcellularLocation>
</comment>
<dbReference type="Pfam" id="PF05057">
    <property type="entry name" value="DUF676"/>
    <property type="match status" value="1"/>
</dbReference>
<evidence type="ECO:0000313" key="10">
    <source>
        <dbReference type="Proteomes" id="UP001174934"/>
    </source>
</evidence>